<dbReference type="RefSeq" id="WP_191710543.1">
    <property type="nucleotide sequence ID" value="NZ_JACSPQ010000017.1"/>
</dbReference>
<keyword evidence="3" id="KW-1185">Reference proteome</keyword>
<gene>
    <name evidence="2" type="ORF">H9626_11445</name>
</gene>
<feature type="chain" id="PRO_5045991891" description="Lipoprotein" evidence="1">
    <location>
        <begin position="21"/>
        <end position="284"/>
    </location>
</feature>
<accession>A0ABR8VDF7</accession>
<evidence type="ECO:0000313" key="2">
    <source>
        <dbReference type="EMBL" id="MBD8002819.1"/>
    </source>
</evidence>
<name>A0ABR8VDF7_9BACT</name>
<dbReference type="PROSITE" id="PS51257">
    <property type="entry name" value="PROKAR_LIPOPROTEIN"/>
    <property type="match status" value="1"/>
</dbReference>
<proteinExistence type="predicted"/>
<evidence type="ECO:0008006" key="4">
    <source>
        <dbReference type="Google" id="ProtNLM"/>
    </source>
</evidence>
<protein>
    <recommendedName>
        <fullName evidence="4">Lipoprotein</fullName>
    </recommendedName>
</protein>
<dbReference type="Proteomes" id="UP000616346">
    <property type="component" value="Unassembled WGS sequence"/>
</dbReference>
<feature type="signal peptide" evidence="1">
    <location>
        <begin position="1"/>
        <end position="20"/>
    </location>
</feature>
<keyword evidence="1" id="KW-0732">Signal</keyword>
<dbReference type="EMBL" id="JACSPQ010000017">
    <property type="protein sequence ID" value="MBD8002819.1"/>
    <property type="molecule type" value="Genomic_DNA"/>
</dbReference>
<evidence type="ECO:0000313" key="3">
    <source>
        <dbReference type="Proteomes" id="UP000616346"/>
    </source>
</evidence>
<sequence>MKKIVYLFVCLGVILFSACANDVPTSVEDNSETRIELSEYEDASALHSIVLDCAAEIVKEQNVTLDQLTQYQAYTVTQDAVLRGVQKYISQREGRSLTSTEQNTLKAEVSNYWNDSSSRALMKKIAQSSTPINPNTGNADLNTLYTRCKIKPEAQKYLNKMFGNMDLPNYESYLDGLVMDVWSTASGLSSDEKLSLINVITVTKDSYQYWNRNVPMTRLSRTAKSIIISDAVGGVWGFFKGLGRSAGSLIFGPGGAVLTITGSVIVGAAESSVGAAITEGLLRI</sequence>
<evidence type="ECO:0000256" key="1">
    <source>
        <dbReference type="SAM" id="SignalP"/>
    </source>
</evidence>
<organism evidence="2 3">
    <name type="scientific">Phocaeicola faecium</name>
    <dbReference type="NCBI Taxonomy" id="2762213"/>
    <lineage>
        <taxon>Bacteria</taxon>
        <taxon>Pseudomonadati</taxon>
        <taxon>Bacteroidota</taxon>
        <taxon>Bacteroidia</taxon>
        <taxon>Bacteroidales</taxon>
        <taxon>Bacteroidaceae</taxon>
        <taxon>Phocaeicola</taxon>
    </lineage>
</organism>
<reference evidence="2 3" key="1">
    <citation type="submission" date="2020-08" db="EMBL/GenBank/DDBJ databases">
        <title>A Genomic Blueprint of the Chicken Gut Microbiome.</title>
        <authorList>
            <person name="Gilroy R."/>
            <person name="Ravi A."/>
            <person name="Getino M."/>
            <person name="Pursley I."/>
            <person name="Horton D.L."/>
            <person name="Alikhan N.-F."/>
            <person name="Baker D."/>
            <person name="Gharbi K."/>
            <person name="Hall N."/>
            <person name="Watson M."/>
            <person name="Adriaenssens E.M."/>
            <person name="Foster-Nyarko E."/>
            <person name="Jarju S."/>
            <person name="Secka A."/>
            <person name="Antonio M."/>
            <person name="Oren A."/>
            <person name="Chaudhuri R."/>
            <person name="La Ragione R.M."/>
            <person name="Hildebrand F."/>
            <person name="Pallen M.J."/>
        </authorList>
    </citation>
    <scope>NUCLEOTIDE SEQUENCE [LARGE SCALE GENOMIC DNA]</scope>
    <source>
        <strain evidence="2 3">Sa1YUN3</strain>
    </source>
</reference>
<comment type="caution">
    <text evidence="2">The sequence shown here is derived from an EMBL/GenBank/DDBJ whole genome shotgun (WGS) entry which is preliminary data.</text>
</comment>